<keyword evidence="1" id="KW-0732">Signal</keyword>
<evidence type="ECO:0000313" key="2">
    <source>
        <dbReference type="EMBL" id="RXR22563.1"/>
    </source>
</evidence>
<evidence type="ECO:0000256" key="1">
    <source>
        <dbReference type="SAM" id="SignalP"/>
    </source>
</evidence>
<gene>
    <name evidence="2" type="ORF">EQG61_08245</name>
</gene>
<keyword evidence="3" id="KW-1185">Reference proteome</keyword>
<protein>
    <submittedName>
        <fullName evidence="2">Carbohydrate-binding domain-containing protein</fullName>
    </submittedName>
</protein>
<dbReference type="Proteomes" id="UP000289857">
    <property type="component" value="Unassembled WGS sequence"/>
</dbReference>
<feature type="chain" id="PRO_5020413264" evidence="1">
    <location>
        <begin position="19"/>
        <end position="902"/>
    </location>
</feature>
<reference evidence="3" key="1">
    <citation type="submission" date="2019-01" db="EMBL/GenBank/DDBJ databases">
        <title>Cytophagaceae bacterium strain CAR-16.</title>
        <authorList>
            <person name="Chen W.-M."/>
        </authorList>
    </citation>
    <scope>NUCLEOTIDE SEQUENCE [LARGE SCALE GENOMIC DNA]</scope>
    <source>
        <strain evidence="3">WWJ-16</strain>
    </source>
</reference>
<feature type="signal peptide" evidence="1">
    <location>
        <begin position="1"/>
        <end position="18"/>
    </location>
</feature>
<sequence length="902" mass="90151">MKKLLLGIVLGLSSFTWAQQQMNVHNSGNVMYTTPISDVENVKLDNTYAKIKLNANTTSLDIQKQVIDYIDFSTTVTNLDKIYIIYNGTDNATIINPYANQGVNISAVAGTVTVNATSGIDNLEYNILGSTSNGSLTLTTDKDVNLVLNNVTLTNPSGAAFTIIGGKTTNLLLTPNTINTLVDSTTSLANGTITTDGPITVANTGTLKVTGLKKHGINTSSSISISDGIVTVLAAATDGFHCEGYSQAGGTVTITSSSDGIDAGNGAISMSNGSLTITSTAADVKALKTGTNTISFTGGTFNATVSGAQSKAISAKGNITFDGGTFTISLSGATVLVASGTGFDPSYPTGVKSDAIITINNGTFTITTTSTATGAKGFSSNSEIIVNGGTITVTTAGGGANYTNALGVADSYSTSAFSADTNVTINGGTLNLTNTGTDGKNISADANVTIANGNLTLTNSGGAGKGIKADGIIAVNGGTTTITLSGATVLTASGSGNNPGYPTAIKATSQVQVTNGSLTIVGTSAATGARGLSSDGAIIISGGTVSVTLAGNGATYTNTLGVLDSYAAAAITSDTNVTISGGTVTTSCSGTGGKGLKSDGTMTIGTATSSPTINLTTTGARFLVSGTDYNHPKTMVAVGALVLNNGTVTINSTDDGIHSDASVTVNGGTHTVSAISTVSAMGEGVEAPIITFAGGVTNVTASNDGINCTYGTVSGGTESNDNSHLYVTGGVLIVAGKDAVDSNGNITITGGTSIICGPTSSPEEGFDFNGTFNMNGGTVISAGSNSNMTKNFSATSTQRTMYIKSAAQLAATSLIHIRTAAGVELATFKPKNAVYYFHFSSPNVAGSTSHQIYFGGTYTGGSFVGNSSGWGLYTGGTYSTTGGTLKSTFTTSGTSTLNTVTF</sequence>
<dbReference type="RefSeq" id="WP_129461448.1">
    <property type="nucleotide sequence ID" value="NZ_SBKN01000004.1"/>
</dbReference>
<dbReference type="InterPro" id="IPR025584">
    <property type="entry name" value="Cthe_2159"/>
</dbReference>
<name>A0A4Q1K9J3_9FLAO</name>
<accession>A0A4Q1K9J3</accession>
<evidence type="ECO:0000313" key="3">
    <source>
        <dbReference type="Proteomes" id="UP000289857"/>
    </source>
</evidence>
<proteinExistence type="predicted"/>
<dbReference type="OrthoDB" id="6116667at2"/>
<dbReference type="Pfam" id="PF14262">
    <property type="entry name" value="Cthe_2159"/>
    <property type="match status" value="2"/>
</dbReference>
<dbReference type="AlphaFoldDB" id="A0A4Q1K9J3"/>
<comment type="caution">
    <text evidence="2">The sequence shown here is derived from an EMBL/GenBank/DDBJ whole genome shotgun (WGS) entry which is preliminary data.</text>
</comment>
<organism evidence="2 3">
    <name type="scientific">Flavobacterium stagni</name>
    <dbReference type="NCBI Taxonomy" id="2506421"/>
    <lineage>
        <taxon>Bacteria</taxon>
        <taxon>Pseudomonadati</taxon>
        <taxon>Bacteroidota</taxon>
        <taxon>Flavobacteriia</taxon>
        <taxon>Flavobacteriales</taxon>
        <taxon>Flavobacteriaceae</taxon>
        <taxon>Flavobacterium</taxon>
    </lineage>
</organism>
<dbReference type="EMBL" id="SBKN01000004">
    <property type="protein sequence ID" value="RXR22563.1"/>
    <property type="molecule type" value="Genomic_DNA"/>
</dbReference>